<dbReference type="Gene3D" id="1.10.10.60">
    <property type="entry name" value="Homeodomain-like"/>
    <property type="match status" value="1"/>
</dbReference>
<gene>
    <name evidence="11" type="primary">BLH7</name>
    <name evidence="11" type="ORF">QJS10_CPA08g00151</name>
</gene>
<keyword evidence="5 8" id="KW-0371">Homeobox</keyword>
<evidence type="ECO:0000256" key="7">
    <source>
        <dbReference type="ARBA" id="ARBA00023242"/>
    </source>
</evidence>
<organism evidence="11 12">
    <name type="scientific">Acorus calamus</name>
    <name type="common">Sweet flag</name>
    <dbReference type="NCBI Taxonomy" id="4465"/>
    <lineage>
        <taxon>Eukaryota</taxon>
        <taxon>Viridiplantae</taxon>
        <taxon>Streptophyta</taxon>
        <taxon>Embryophyta</taxon>
        <taxon>Tracheophyta</taxon>
        <taxon>Spermatophyta</taxon>
        <taxon>Magnoliopsida</taxon>
        <taxon>Liliopsida</taxon>
        <taxon>Acoraceae</taxon>
        <taxon>Acorus</taxon>
    </lineage>
</organism>
<name>A0AAV9EDQ6_ACOCL</name>
<keyword evidence="4 8" id="KW-0238">DNA-binding</keyword>
<feature type="compositionally biased region" description="Polar residues" evidence="9">
    <location>
        <begin position="470"/>
        <end position="484"/>
    </location>
</feature>
<evidence type="ECO:0000313" key="12">
    <source>
        <dbReference type="Proteomes" id="UP001180020"/>
    </source>
</evidence>
<dbReference type="InterPro" id="IPR050224">
    <property type="entry name" value="TALE_homeobox"/>
</dbReference>
<feature type="DNA-binding region" description="Homeobox" evidence="8">
    <location>
        <begin position="366"/>
        <end position="428"/>
    </location>
</feature>
<keyword evidence="6" id="KW-0804">Transcription</keyword>
<dbReference type="InterPro" id="IPR008422">
    <property type="entry name" value="KN_HD"/>
</dbReference>
<reference evidence="11" key="2">
    <citation type="submission" date="2023-06" db="EMBL/GenBank/DDBJ databases">
        <authorList>
            <person name="Ma L."/>
            <person name="Liu K.-W."/>
            <person name="Li Z."/>
            <person name="Hsiao Y.-Y."/>
            <person name="Qi Y."/>
            <person name="Fu T."/>
            <person name="Tang G."/>
            <person name="Zhang D."/>
            <person name="Sun W.-H."/>
            <person name="Liu D.-K."/>
            <person name="Li Y."/>
            <person name="Chen G.-Z."/>
            <person name="Liu X.-D."/>
            <person name="Liao X.-Y."/>
            <person name="Jiang Y.-T."/>
            <person name="Yu X."/>
            <person name="Hao Y."/>
            <person name="Huang J."/>
            <person name="Zhao X.-W."/>
            <person name="Ke S."/>
            <person name="Chen Y.-Y."/>
            <person name="Wu W.-L."/>
            <person name="Hsu J.-L."/>
            <person name="Lin Y.-F."/>
            <person name="Huang M.-D."/>
            <person name="Li C.-Y."/>
            <person name="Huang L."/>
            <person name="Wang Z.-W."/>
            <person name="Zhao X."/>
            <person name="Zhong W.-Y."/>
            <person name="Peng D.-H."/>
            <person name="Ahmad S."/>
            <person name="Lan S."/>
            <person name="Zhang J.-S."/>
            <person name="Tsai W.-C."/>
            <person name="Van De Peer Y."/>
            <person name="Liu Z.-J."/>
        </authorList>
    </citation>
    <scope>NUCLEOTIDE SEQUENCE</scope>
    <source>
        <strain evidence="11">CP</strain>
        <tissue evidence="11">Leaves</tissue>
    </source>
</reference>
<evidence type="ECO:0000256" key="1">
    <source>
        <dbReference type="ARBA" id="ARBA00004123"/>
    </source>
</evidence>
<feature type="compositionally biased region" description="Basic and acidic residues" evidence="9">
    <location>
        <begin position="452"/>
        <end position="462"/>
    </location>
</feature>
<feature type="compositionally biased region" description="Basic and acidic residues" evidence="9">
    <location>
        <begin position="152"/>
        <end position="161"/>
    </location>
</feature>
<feature type="region of interest" description="Disordered" evidence="9">
    <location>
        <begin position="214"/>
        <end position="245"/>
    </location>
</feature>
<reference evidence="11" key="1">
    <citation type="journal article" date="2023" name="Nat. Commun.">
        <title>Diploid and tetraploid genomes of Acorus and the evolution of monocots.</title>
        <authorList>
            <person name="Ma L."/>
            <person name="Liu K.W."/>
            <person name="Li Z."/>
            <person name="Hsiao Y.Y."/>
            <person name="Qi Y."/>
            <person name="Fu T."/>
            <person name="Tang G.D."/>
            <person name="Zhang D."/>
            <person name="Sun W.H."/>
            <person name="Liu D.K."/>
            <person name="Li Y."/>
            <person name="Chen G.Z."/>
            <person name="Liu X.D."/>
            <person name="Liao X.Y."/>
            <person name="Jiang Y.T."/>
            <person name="Yu X."/>
            <person name="Hao Y."/>
            <person name="Huang J."/>
            <person name="Zhao X.W."/>
            <person name="Ke S."/>
            <person name="Chen Y.Y."/>
            <person name="Wu W.L."/>
            <person name="Hsu J.L."/>
            <person name="Lin Y.F."/>
            <person name="Huang M.D."/>
            <person name="Li C.Y."/>
            <person name="Huang L."/>
            <person name="Wang Z.W."/>
            <person name="Zhao X."/>
            <person name="Zhong W.Y."/>
            <person name="Peng D.H."/>
            <person name="Ahmad S."/>
            <person name="Lan S."/>
            <person name="Zhang J.S."/>
            <person name="Tsai W.C."/>
            <person name="Van de Peer Y."/>
            <person name="Liu Z.J."/>
        </authorList>
    </citation>
    <scope>NUCLEOTIDE SEQUENCE</scope>
    <source>
        <strain evidence="11">CP</strain>
    </source>
</reference>
<dbReference type="EMBL" id="JAUJYO010000008">
    <property type="protein sequence ID" value="KAK1311337.1"/>
    <property type="molecule type" value="Genomic_DNA"/>
</dbReference>
<comment type="similarity">
    <text evidence="2">Belongs to the TALE/BELL homeobox family.</text>
</comment>
<dbReference type="Pfam" id="PF07526">
    <property type="entry name" value="POX"/>
    <property type="match status" value="1"/>
</dbReference>
<evidence type="ECO:0000256" key="6">
    <source>
        <dbReference type="ARBA" id="ARBA00023163"/>
    </source>
</evidence>
<accession>A0AAV9EDQ6</accession>
<sequence length="601" mass="67450">MATFYSNSGDQRDIMPTLYPNNMLYYSDNLAGNSHDLPVVLPQDLSIGTLESDRQQGFLTNLLASHLGEQAYSRNEMMFMHPEGEMPRNSVPEDHQMGILHGQMMHGQGLSLSLSTQIQSSIPVSAFQYRQPSLDISFMGPPPHQSNVGSEDDNKHLRNAETPKSVHMNTSPCGLLGPMMSANPNSKYLKAAQELLDEVVNVRKALMEKCDKSQSLNNASVSGKNSDGGSKGDGESNTNSTPELSATERQDLQNKMTKLLSMLDQVDRRYKQYFHQMQIVISSFDAIAGNGGAKPYTALALQKISRHFRCLRDAITGQIRATRRSLGEQDSQNGTKGVGISRLRFIDQHLRQQRAFQQLGMVQQHAWRPQRGLPESSVTILRAWLFEHFLHPYPKDSDKLMLARQTGLTRSQVSNWFINARVRLWKPMVEEMYKEETGDIEMDSNSSSDNAQRARDDARVTEDWGDEQTMKSINNQASQFNDQTKAGDEHDDNDNEDAMASKMRNQSPNTENYSLLENGLVQPDANGRFMAYQMAELGRFGNGGGGVSLTLGLQQDFVTVREDDMYNAPSVGTEPTDYDCLNLTNRRHKFVPPHLLRNFVA</sequence>
<keyword evidence="3" id="KW-0805">Transcription regulation</keyword>
<dbReference type="InterPro" id="IPR009057">
    <property type="entry name" value="Homeodomain-like_sf"/>
</dbReference>
<dbReference type="FunFam" id="1.10.10.60:FF:000083">
    <property type="entry name" value="BEL1-like homeodomain protein 4"/>
    <property type="match status" value="1"/>
</dbReference>
<evidence type="ECO:0000256" key="8">
    <source>
        <dbReference type="PROSITE-ProRule" id="PRU00108"/>
    </source>
</evidence>
<evidence type="ECO:0000256" key="4">
    <source>
        <dbReference type="ARBA" id="ARBA00023125"/>
    </source>
</evidence>
<feature type="domain" description="Homeobox" evidence="10">
    <location>
        <begin position="364"/>
        <end position="427"/>
    </location>
</feature>
<protein>
    <submittedName>
        <fullName evidence="11">BEL1-like homeodomain protein 7</fullName>
    </submittedName>
</protein>
<comment type="caution">
    <text evidence="11">The sequence shown here is derived from an EMBL/GenBank/DDBJ whole genome shotgun (WGS) entry which is preliminary data.</text>
</comment>
<dbReference type="SMART" id="SM00574">
    <property type="entry name" value="POX"/>
    <property type="match status" value="1"/>
</dbReference>
<dbReference type="InterPro" id="IPR001356">
    <property type="entry name" value="HD"/>
</dbReference>
<evidence type="ECO:0000256" key="5">
    <source>
        <dbReference type="ARBA" id="ARBA00023155"/>
    </source>
</evidence>
<evidence type="ECO:0000313" key="11">
    <source>
        <dbReference type="EMBL" id="KAK1311337.1"/>
    </source>
</evidence>
<dbReference type="PROSITE" id="PS50071">
    <property type="entry name" value="HOMEOBOX_2"/>
    <property type="match status" value="1"/>
</dbReference>
<dbReference type="InterPro" id="IPR006563">
    <property type="entry name" value="POX_dom"/>
</dbReference>
<evidence type="ECO:0000256" key="2">
    <source>
        <dbReference type="ARBA" id="ARBA00006454"/>
    </source>
</evidence>
<dbReference type="GO" id="GO:0003677">
    <property type="term" value="F:DNA binding"/>
    <property type="evidence" value="ECO:0007669"/>
    <property type="project" value="UniProtKB-UniRule"/>
</dbReference>
<comment type="subcellular location">
    <subcellularLocation>
        <location evidence="1 8">Nucleus</location>
    </subcellularLocation>
</comment>
<dbReference type="GO" id="GO:0006355">
    <property type="term" value="P:regulation of DNA-templated transcription"/>
    <property type="evidence" value="ECO:0007669"/>
    <property type="project" value="InterPro"/>
</dbReference>
<evidence type="ECO:0000256" key="3">
    <source>
        <dbReference type="ARBA" id="ARBA00023015"/>
    </source>
</evidence>
<dbReference type="Proteomes" id="UP001180020">
    <property type="component" value="Unassembled WGS sequence"/>
</dbReference>
<dbReference type="Pfam" id="PF05920">
    <property type="entry name" value="Homeobox_KN"/>
    <property type="match status" value="1"/>
</dbReference>
<dbReference type="SMART" id="SM00389">
    <property type="entry name" value="HOX"/>
    <property type="match status" value="1"/>
</dbReference>
<feature type="region of interest" description="Disordered" evidence="9">
    <location>
        <begin position="437"/>
        <end position="511"/>
    </location>
</feature>
<proteinExistence type="inferred from homology"/>
<dbReference type="AlphaFoldDB" id="A0AAV9EDQ6"/>
<dbReference type="GO" id="GO:0005634">
    <property type="term" value="C:nucleus"/>
    <property type="evidence" value="ECO:0007669"/>
    <property type="project" value="UniProtKB-SubCell"/>
</dbReference>
<dbReference type="CDD" id="cd00086">
    <property type="entry name" value="homeodomain"/>
    <property type="match status" value="1"/>
</dbReference>
<evidence type="ECO:0000256" key="9">
    <source>
        <dbReference type="SAM" id="MobiDB-lite"/>
    </source>
</evidence>
<feature type="region of interest" description="Disordered" evidence="9">
    <location>
        <begin position="140"/>
        <end position="169"/>
    </location>
</feature>
<dbReference type="PANTHER" id="PTHR11850">
    <property type="entry name" value="HOMEOBOX PROTEIN TRANSCRIPTION FACTORS"/>
    <property type="match status" value="1"/>
</dbReference>
<dbReference type="SUPFAM" id="SSF46689">
    <property type="entry name" value="Homeodomain-like"/>
    <property type="match status" value="1"/>
</dbReference>
<keyword evidence="7 8" id="KW-0539">Nucleus</keyword>
<keyword evidence="12" id="KW-1185">Reference proteome</keyword>
<evidence type="ECO:0000259" key="10">
    <source>
        <dbReference type="PROSITE" id="PS50071"/>
    </source>
</evidence>